<comment type="caution">
    <text evidence="7">The sequence shown here is derived from an EMBL/GenBank/DDBJ whole genome shotgun (WGS) entry which is preliminary data.</text>
</comment>
<keyword evidence="3" id="KW-0597">Phosphoprotein</keyword>
<dbReference type="SUPFAM" id="SSF55781">
    <property type="entry name" value="GAF domain-like"/>
    <property type="match status" value="1"/>
</dbReference>
<proteinExistence type="predicted"/>
<dbReference type="CDD" id="cd19920">
    <property type="entry name" value="REC_PA4781-like"/>
    <property type="match status" value="1"/>
</dbReference>
<sequence length="514" mass="57189">MVQSSQASTHNDILIVDDTPANLRLLLQVLQGAGYRVRAVTNGERALAAVRHSQPELILLDIRLPDIDGFEVCSILKTDSISHQIPIIFISALDDTNAKVNAFRAGGVDYVTKPIHPEEVLARVATHLALRQLNLQLQQANKNLAIRLNELETTNRLLGQEIVARRAAEERNAHLLAHERERVLRLDQLLNEMMIISGPLDLTSVYQAIVNGVTRVLPCVSAALARAQQANTYLEIVAVANLSPDVVGIQIPWQDPFLGRVAAEKIMLQWETSPPELQSTGETLAAPLIVGDRLEGIIVVVEATSKISFDHADFQLLRLFTQQATIAIQNTRLFEEVQHLARIDPLTGLFNRRYFYEIAQRDLERMRRSRGSLGLMLLDIDHFKQINDQYGHHAGDQALQLVADLLRQRVRTADVSARFGGEEMVVLLPDASLEQTLVVAERIRTSIATLTIESEHGSFQLTVSIGVTIVSGKQLDCELDDLIIYADQACYAAKHAGRNQIKVWNESVITIQPE</sequence>
<evidence type="ECO:0000313" key="7">
    <source>
        <dbReference type="EMBL" id="MBP1465867.1"/>
    </source>
</evidence>
<keyword evidence="7" id="KW-0548">Nucleotidyltransferase</keyword>
<dbReference type="InterPro" id="IPR029016">
    <property type="entry name" value="GAF-like_dom_sf"/>
</dbReference>
<dbReference type="Proteomes" id="UP001193081">
    <property type="component" value="Unassembled WGS sequence"/>
</dbReference>
<keyword evidence="1 7" id="KW-0808">Transferase</keyword>
<dbReference type="PANTHER" id="PTHR45138">
    <property type="entry name" value="REGULATORY COMPONENTS OF SENSORY TRANSDUCTION SYSTEM"/>
    <property type="match status" value="1"/>
</dbReference>
<dbReference type="InterPro" id="IPR043128">
    <property type="entry name" value="Rev_trsase/Diguanyl_cyclase"/>
</dbReference>
<feature type="coiled-coil region" evidence="4">
    <location>
        <begin position="130"/>
        <end position="161"/>
    </location>
</feature>
<name>A0ABS4D8U2_9CHLR</name>
<dbReference type="SMART" id="SM00267">
    <property type="entry name" value="GGDEF"/>
    <property type="match status" value="1"/>
</dbReference>
<organism evidence="7 8">
    <name type="scientific">Candidatus Chloroploca mongolica</name>
    <dbReference type="NCBI Taxonomy" id="2528176"/>
    <lineage>
        <taxon>Bacteria</taxon>
        <taxon>Bacillati</taxon>
        <taxon>Chloroflexota</taxon>
        <taxon>Chloroflexia</taxon>
        <taxon>Chloroflexales</taxon>
        <taxon>Chloroflexineae</taxon>
        <taxon>Oscillochloridaceae</taxon>
        <taxon>Candidatus Chloroploca</taxon>
    </lineage>
</organism>
<dbReference type="Pfam" id="PF00990">
    <property type="entry name" value="GGDEF"/>
    <property type="match status" value="1"/>
</dbReference>
<keyword evidence="2" id="KW-0418">Kinase</keyword>
<dbReference type="SUPFAM" id="SSF52172">
    <property type="entry name" value="CheY-like"/>
    <property type="match status" value="1"/>
</dbReference>
<evidence type="ECO:0000256" key="4">
    <source>
        <dbReference type="SAM" id="Coils"/>
    </source>
</evidence>
<evidence type="ECO:0000313" key="8">
    <source>
        <dbReference type="Proteomes" id="UP001193081"/>
    </source>
</evidence>
<keyword evidence="4" id="KW-0175">Coiled coil</keyword>
<dbReference type="SMART" id="SM00448">
    <property type="entry name" value="REC"/>
    <property type="match status" value="1"/>
</dbReference>
<dbReference type="NCBIfam" id="TIGR00254">
    <property type="entry name" value="GGDEF"/>
    <property type="match status" value="1"/>
</dbReference>
<feature type="modified residue" description="4-aspartylphosphate" evidence="3">
    <location>
        <position position="61"/>
    </location>
</feature>
<feature type="domain" description="Response regulatory" evidence="5">
    <location>
        <begin position="12"/>
        <end position="128"/>
    </location>
</feature>
<dbReference type="InterPro" id="IPR003018">
    <property type="entry name" value="GAF"/>
</dbReference>
<keyword evidence="8" id="KW-1185">Reference proteome</keyword>
<protein>
    <submittedName>
        <fullName evidence="7">Diguanylate cyclase</fullName>
        <ecNumber evidence="7">2.7.7.65</ecNumber>
    </submittedName>
</protein>
<dbReference type="Gene3D" id="3.30.70.270">
    <property type="match status" value="1"/>
</dbReference>
<evidence type="ECO:0000256" key="3">
    <source>
        <dbReference type="PROSITE-ProRule" id="PRU00169"/>
    </source>
</evidence>
<dbReference type="GO" id="GO:0052621">
    <property type="term" value="F:diguanylate cyclase activity"/>
    <property type="evidence" value="ECO:0007669"/>
    <property type="project" value="UniProtKB-EC"/>
</dbReference>
<evidence type="ECO:0000256" key="1">
    <source>
        <dbReference type="ARBA" id="ARBA00022679"/>
    </source>
</evidence>
<dbReference type="CDD" id="cd01949">
    <property type="entry name" value="GGDEF"/>
    <property type="match status" value="1"/>
</dbReference>
<dbReference type="PANTHER" id="PTHR45138:SF9">
    <property type="entry name" value="DIGUANYLATE CYCLASE DGCM-RELATED"/>
    <property type="match status" value="1"/>
</dbReference>
<dbReference type="PROSITE" id="PS50110">
    <property type="entry name" value="RESPONSE_REGULATORY"/>
    <property type="match status" value="1"/>
</dbReference>
<dbReference type="Pfam" id="PF00072">
    <property type="entry name" value="Response_reg"/>
    <property type="match status" value="1"/>
</dbReference>
<dbReference type="Gene3D" id="3.40.50.2300">
    <property type="match status" value="1"/>
</dbReference>
<dbReference type="EC" id="2.7.7.65" evidence="7"/>
<dbReference type="InterPro" id="IPR050469">
    <property type="entry name" value="Diguanylate_Cyclase"/>
</dbReference>
<evidence type="ECO:0000259" key="5">
    <source>
        <dbReference type="PROSITE" id="PS50110"/>
    </source>
</evidence>
<dbReference type="SMART" id="SM00065">
    <property type="entry name" value="GAF"/>
    <property type="match status" value="1"/>
</dbReference>
<dbReference type="InterPro" id="IPR001789">
    <property type="entry name" value="Sig_transdc_resp-reg_receiver"/>
</dbReference>
<gene>
    <name evidence="7" type="ORF">EYB53_009145</name>
</gene>
<dbReference type="PROSITE" id="PS50887">
    <property type="entry name" value="GGDEF"/>
    <property type="match status" value="1"/>
</dbReference>
<feature type="domain" description="GGDEF" evidence="6">
    <location>
        <begin position="371"/>
        <end position="506"/>
    </location>
</feature>
<dbReference type="RefSeq" id="WP_135477893.1">
    <property type="nucleotide sequence ID" value="NZ_SIJK02000013.1"/>
</dbReference>
<dbReference type="InterPro" id="IPR000160">
    <property type="entry name" value="GGDEF_dom"/>
</dbReference>
<evidence type="ECO:0000259" key="6">
    <source>
        <dbReference type="PROSITE" id="PS50887"/>
    </source>
</evidence>
<dbReference type="SUPFAM" id="SSF55073">
    <property type="entry name" value="Nucleotide cyclase"/>
    <property type="match status" value="1"/>
</dbReference>
<dbReference type="Gene3D" id="3.30.450.40">
    <property type="match status" value="1"/>
</dbReference>
<accession>A0ABS4D8U2</accession>
<dbReference type="Pfam" id="PF01590">
    <property type="entry name" value="GAF"/>
    <property type="match status" value="1"/>
</dbReference>
<dbReference type="InterPro" id="IPR011006">
    <property type="entry name" value="CheY-like_superfamily"/>
</dbReference>
<dbReference type="EMBL" id="SIJK02000013">
    <property type="protein sequence ID" value="MBP1465867.1"/>
    <property type="molecule type" value="Genomic_DNA"/>
</dbReference>
<dbReference type="InterPro" id="IPR029787">
    <property type="entry name" value="Nucleotide_cyclase"/>
</dbReference>
<reference evidence="7 8" key="1">
    <citation type="submission" date="2021-03" db="EMBL/GenBank/DDBJ databases">
        <authorList>
            <person name="Grouzdev D.S."/>
        </authorList>
    </citation>
    <scope>NUCLEOTIDE SEQUENCE [LARGE SCALE GENOMIC DNA]</scope>
    <source>
        <strain evidence="7 8">M50-1</strain>
    </source>
</reference>
<evidence type="ECO:0000256" key="2">
    <source>
        <dbReference type="ARBA" id="ARBA00022777"/>
    </source>
</evidence>